<reference evidence="2" key="1">
    <citation type="journal article" date="2021" name="Microb. Physiol.">
        <title>Proteogenomic Insights into the Physiology of Marine, Sulfate-Reducing, Filamentous Desulfonema limicola and Desulfonema magnum.</title>
        <authorList>
            <person name="Schnaars V."/>
            <person name="Wohlbrand L."/>
            <person name="Scheve S."/>
            <person name="Hinrichs C."/>
            <person name="Reinhardt R."/>
            <person name="Rabus R."/>
        </authorList>
    </citation>
    <scope>NUCLEOTIDE SEQUENCE</scope>
    <source>
        <strain evidence="2">4be13</strain>
    </source>
</reference>
<dbReference type="EMBL" id="CP061800">
    <property type="protein sequence ID" value="QTA89811.1"/>
    <property type="molecule type" value="Genomic_DNA"/>
</dbReference>
<accession>A0A975BQK2</accession>
<feature type="region of interest" description="Disordered" evidence="1">
    <location>
        <begin position="25"/>
        <end position="53"/>
    </location>
</feature>
<proteinExistence type="predicted"/>
<evidence type="ECO:0000256" key="1">
    <source>
        <dbReference type="SAM" id="MobiDB-lite"/>
    </source>
</evidence>
<feature type="compositionally biased region" description="Basic and acidic residues" evidence="1">
    <location>
        <begin position="44"/>
        <end position="53"/>
    </location>
</feature>
<organism evidence="2 3">
    <name type="scientific">Desulfonema magnum</name>
    <dbReference type="NCBI Taxonomy" id="45655"/>
    <lineage>
        <taxon>Bacteria</taxon>
        <taxon>Pseudomonadati</taxon>
        <taxon>Thermodesulfobacteriota</taxon>
        <taxon>Desulfobacteria</taxon>
        <taxon>Desulfobacterales</taxon>
        <taxon>Desulfococcaceae</taxon>
        <taxon>Desulfonema</taxon>
    </lineage>
</organism>
<evidence type="ECO:0000313" key="2">
    <source>
        <dbReference type="EMBL" id="QTA89811.1"/>
    </source>
</evidence>
<keyword evidence="3" id="KW-1185">Reference proteome</keyword>
<protein>
    <submittedName>
        <fullName evidence="2">Uncharacterized protein</fullName>
    </submittedName>
</protein>
<dbReference type="KEGG" id="dmm:dnm_058680"/>
<dbReference type="Proteomes" id="UP000663722">
    <property type="component" value="Chromosome"/>
</dbReference>
<name>A0A975BQK2_9BACT</name>
<evidence type="ECO:0000313" key="3">
    <source>
        <dbReference type="Proteomes" id="UP000663722"/>
    </source>
</evidence>
<sequence>MLFRGRKNKIFALRILSELPESAALRTSPGRVNRTRPNRSLSLSKREPPPPFDKLRVRTGWGLSQGADRMGCLCWHVLRKFF</sequence>
<dbReference type="AlphaFoldDB" id="A0A975BQK2"/>
<gene>
    <name evidence="2" type="ORF">dnm_058680</name>
</gene>